<dbReference type="EMBL" id="ML738622">
    <property type="protein sequence ID" value="KAE8162967.1"/>
    <property type="molecule type" value="Genomic_DNA"/>
</dbReference>
<dbReference type="Proteomes" id="UP000326950">
    <property type="component" value="Unassembled WGS sequence"/>
</dbReference>
<accession>A0A5N6UWC8</accession>
<feature type="signal peptide" evidence="2">
    <location>
        <begin position="1"/>
        <end position="31"/>
    </location>
</feature>
<dbReference type="AlphaFoldDB" id="A0A5N6UWC8"/>
<feature type="compositionally biased region" description="Low complexity" evidence="1">
    <location>
        <begin position="86"/>
        <end position="101"/>
    </location>
</feature>
<evidence type="ECO:0000313" key="3">
    <source>
        <dbReference type="EMBL" id="KAE8162967.1"/>
    </source>
</evidence>
<name>A0A5N6UWC8_ASPTM</name>
<keyword evidence="2" id="KW-0732">Signal</keyword>
<sequence length="101" mass="10878">MGREYTDAPFSLTLQLAFLITIFRFMSPASPMEDRSGDPLDGFLTDLSLTDARQTTIVRREPSGFNPFDALLRPALETGPVENDNDGGALAAADEALQATG</sequence>
<proteinExistence type="predicted"/>
<gene>
    <name evidence="3" type="ORF">BDV40DRAFT_299847</name>
</gene>
<evidence type="ECO:0000313" key="4">
    <source>
        <dbReference type="Proteomes" id="UP000326950"/>
    </source>
</evidence>
<evidence type="ECO:0000256" key="2">
    <source>
        <dbReference type="SAM" id="SignalP"/>
    </source>
</evidence>
<keyword evidence="4" id="KW-1185">Reference proteome</keyword>
<reference evidence="3 4" key="1">
    <citation type="submission" date="2019-04" db="EMBL/GenBank/DDBJ databases">
        <title>Friends and foes A comparative genomics study of 23 Aspergillus species from section Flavi.</title>
        <authorList>
            <consortium name="DOE Joint Genome Institute"/>
            <person name="Kjaerbolling I."/>
            <person name="Vesth T."/>
            <person name="Frisvad J.C."/>
            <person name="Nybo J.L."/>
            <person name="Theobald S."/>
            <person name="Kildgaard S."/>
            <person name="Isbrandt T."/>
            <person name="Kuo A."/>
            <person name="Sato A."/>
            <person name="Lyhne E.K."/>
            <person name="Kogle M.E."/>
            <person name="Wiebenga A."/>
            <person name="Kun R.S."/>
            <person name="Lubbers R.J."/>
            <person name="Makela M.R."/>
            <person name="Barry K."/>
            <person name="Chovatia M."/>
            <person name="Clum A."/>
            <person name="Daum C."/>
            <person name="Haridas S."/>
            <person name="He G."/>
            <person name="LaButti K."/>
            <person name="Lipzen A."/>
            <person name="Mondo S."/>
            <person name="Riley R."/>
            <person name="Salamov A."/>
            <person name="Simmons B.A."/>
            <person name="Magnuson J.K."/>
            <person name="Henrissat B."/>
            <person name="Mortensen U.H."/>
            <person name="Larsen T.O."/>
            <person name="Devries R.P."/>
            <person name="Grigoriev I.V."/>
            <person name="Machida M."/>
            <person name="Baker S.E."/>
            <person name="Andersen M.R."/>
        </authorList>
    </citation>
    <scope>NUCLEOTIDE SEQUENCE [LARGE SCALE GENOMIC DNA]</scope>
    <source>
        <strain evidence="3 4">CBS 117626</strain>
    </source>
</reference>
<evidence type="ECO:0000256" key="1">
    <source>
        <dbReference type="SAM" id="MobiDB-lite"/>
    </source>
</evidence>
<organism evidence="3 4">
    <name type="scientific">Aspergillus tamarii</name>
    <dbReference type="NCBI Taxonomy" id="41984"/>
    <lineage>
        <taxon>Eukaryota</taxon>
        <taxon>Fungi</taxon>
        <taxon>Dikarya</taxon>
        <taxon>Ascomycota</taxon>
        <taxon>Pezizomycotina</taxon>
        <taxon>Eurotiomycetes</taxon>
        <taxon>Eurotiomycetidae</taxon>
        <taxon>Eurotiales</taxon>
        <taxon>Aspergillaceae</taxon>
        <taxon>Aspergillus</taxon>
        <taxon>Aspergillus subgen. Circumdati</taxon>
    </lineage>
</organism>
<feature type="chain" id="PRO_5024848145" evidence="2">
    <location>
        <begin position="32"/>
        <end position="101"/>
    </location>
</feature>
<feature type="region of interest" description="Disordered" evidence="1">
    <location>
        <begin position="78"/>
        <end position="101"/>
    </location>
</feature>
<protein>
    <submittedName>
        <fullName evidence="3">Uncharacterized protein</fullName>
    </submittedName>
</protein>